<dbReference type="GO" id="GO:0016787">
    <property type="term" value="F:hydrolase activity"/>
    <property type="evidence" value="ECO:0007669"/>
    <property type="project" value="UniProtKB-KW"/>
</dbReference>
<keyword evidence="1" id="KW-0812">Transmembrane</keyword>
<dbReference type="Pfam" id="PF04307">
    <property type="entry name" value="YdjM"/>
    <property type="match status" value="1"/>
</dbReference>
<dbReference type="RefSeq" id="WP_228615041.1">
    <property type="nucleotide sequence ID" value="NZ_QEFP02000002.1"/>
</dbReference>
<reference evidence="3" key="2">
    <citation type="submission" date="2017-05" db="EMBL/GenBank/DDBJ databases">
        <authorList>
            <person name="Song R."/>
            <person name="Chenine A.L."/>
            <person name="Ruprecht R.M."/>
        </authorList>
    </citation>
    <scope>NUCLEOTIDE SEQUENCE</scope>
    <source>
        <strain evidence="3">SCGC AB-777_F03</strain>
    </source>
</reference>
<dbReference type="AlphaFoldDB" id="A0A2T9WKF3"/>
<reference evidence="2" key="4">
    <citation type="submission" date="2021-11" db="EMBL/GenBank/DDBJ databases">
        <authorList>
            <person name="Munson-Mcgee J."/>
            <person name="Field E."/>
            <person name="Bateson M."/>
            <person name="Rooney C."/>
            <person name="Stepanauskas R."/>
            <person name="Young M."/>
        </authorList>
    </citation>
    <scope>NUCLEOTIDE SEQUENCE</scope>
    <source>
        <strain evidence="2">SCGC AB-777_F03</strain>
    </source>
</reference>
<keyword evidence="1" id="KW-0472">Membrane</keyword>
<comment type="caution">
    <text evidence="3">The sequence shown here is derived from an EMBL/GenBank/DDBJ whole genome shotgun (WGS) entry which is preliminary data.</text>
</comment>
<sequence>MIIRLHQALSSFITYIIFFYIFNFDKVSSIIISIIVGLICVIPDYDYKIYNWANKQYENINKSKILKYLLFPYYLFILFLLKLFKHRGFTHSIFPIIIFFLLGLFIMKIFYLFSLAFLLHIIEDSLTVSGITPLYPLSNYKFVIPILNNRKNRKLQEYLSYIIYIMFFVIILL</sequence>
<name>A0A2T9WKF3_NANST</name>
<proteinExistence type="predicted"/>
<dbReference type="InterPro" id="IPR007404">
    <property type="entry name" value="YdjM-like"/>
</dbReference>
<evidence type="ECO:0000313" key="3">
    <source>
        <dbReference type="EMBL" id="PVU68303.1"/>
    </source>
</evidence>
<feature type="transmembrane region" description="Helical" evidence="1">
    <location>
        <begin position="155"/>
        <end position="172"/>
    </location>
</feature>
<keyword evidence="2" id="KW-0378">Hydrolase</keyword>
<organism evidence="3">
    <name type="scientific">Nanobsidianus stetteri</name>
    <dbReference type="NCBI Taxonomy" id="1294122"/>
    <lineage>
        <taxon>Archaea</taxon>
        <taxon>Nanobdellota</taxon>
        <taxon>Candidatus Nanoarchaeia</taxon>
        <taxon>Nanoarchaeales</taxon>
        <taxon>Nanopusillaceae</taxon>
        <taxon>Candidatus Nanobsidianus</taxon>
    </lineage>
</organism>
<feature type="transmembrane region" description="Helical" evidence="1">
    <location>
        <begin position="96"/>
        <end position="122"/>
    </location>
</feature>
<dbReference type="EMBL" id="QEFP02000002">
    <property type="protein sequence ID" value="MCC5446823.1"/>
    <property type="molecule type" value="Genomic_DNA"/>
</dbReference>
<reference evidence="2" key="3">
    <citation type="submission" date="2017-05" db="EMBL/GenBank/DDBJ databases">
        <authorList>
            <person name="Munson-Mcgee J.H."/>
        </authorList>
    </citation>
    <scope>NUCLEOTIDE SEQUENCE</scope>
    <source>
        <strain evidence="2">SCGC AB-777_F03</strain>
    </source>
</reference>
<feature type="transmembrane region" description="Helical" evidence="1">
    <location>
        <begin position="12"/>
        <end position="45"/>
    </location>
</feature>
<evidence type="ECO:0000256" key="1">
    <source>
        <dbReference type="SAM" id="Phobius"/>
    </source>
</evidence>
<feature type="transmembrane region" description="Helical" evidence="1">
    <location>
        <begin position="65"/>
        <end position="84"/>
    </location>
</feature>
<dbReference type="Proteomes" id="UP000245509">
    <property type="component" value="Unassembled WGS sequence"/>
</dbReference>
<accession>A0A2T9WKF3</accession>
<gene>
    <name evidence="2" type="ORF">DDW03_000155</name>
    <name evidence="3" type="ORF">DDW03_02750</name>
</gene>
<reference evidence="3" key="1">
    <citation type="journal article" date="2015" name="Appl. Environ. Microbiol.">
        <title>Nanoarchaeota, Their Sulfolobales Host, and Nanoarchaeota Virus Distribution across Yellowstone National Park Hot Springs.</title>
        <authorList>
            <person name="Munson-McGee J.H."/>
            <person name="Field E.K."/>
            <person name="Bateson M."/>
            <person name="Rooney C."/>
            <person name="Stepanauskas R."/>
            <person name="Young M.J."/>
        </authorList>
    </citation>
    <scope>NUCLEOTIDE SEQUENCE [LARGE SCALE GENOMIC DNA]</scope>
    <source>
        <strain evidence="3">SCGC AB-777_F03</strain>
    </source>
</reference>
<evidence type="ECO:0000313" key="2">
    <source>
        <dbReference type="EMBL" id="MCC5446823.1"/>
    </source>
</evidence>
<dbReference type="EMBL" id="QEFP01000020">
    <property type="protein sequence ID" value="PVU68303.1"/>
    <property type="molecule type" value="Genomic_DNA"/>
</dbReference>
<keyword evidence="1" id="KW-1133">Transmembrane helix</keyword>
<protein>
    <submittedName>
        <fullName evidence="2">Metal-dependent hydrolase</fullName>
    </submittedName>
</protein>